<dbReference type="EMBL" id="NKXS01000001">
    <property type="protein sequence ID" value="PIN27214.1"/>
    <property type="molecule type" value="Genomic_DNA"/>
</dbReference>
<gene>
    <name evidence="4" type="ORF">CDL12_00007</name>
</gene>
<evidence type="ECO:0000256" key="1">
    <source>
        <dbReference type="ARBA" id="ARBA00005711"/>
    </source>
</evidence>
<feature type="region of interest" description="Disordered" evidence="2">
    <location>
        <begin position="1"/>
        <end position="24"/>
    </location>
</feature>
<dbReference type="PANTHER" id="PTHR31775">
    <property type="entry name" value="OS02G0117200 PROTEIN"/>
    <property type="match status" value="1"/>
</dbReference>
<sequence length="207" mass="23973">MREEETRRADQEEEKAKNNETSEEELVQFQLEELVSPSIKEYAADHESGKTIRKPEDRADVAAARVEMEKRLALIKAWEDNEKAIADNKAFKKLCAIDAWESTKRVSIEAQMQQIEITISLFEYYILITEQCAFLHIEKIEKKKAEYRERMKNKMAIIHKAADEKKAFVESDRQKDFLAVEEAASKFCATGSTPKKLFACFSCFLFS</sequence>
<comment type="similarity">
    <text evidence="1">Belongs to the remorin family.</text>
</comment>
<evidence type="ECO:0000256" key="2">
    <source>
        <dbReference type="SAM" id="MobiDB-lite"/>
    </source>
</evidence>
<dbReference type="PANTHER" id="PTHR31775:SF31">
    <property type="entry name" value="REMORIN-LIKE"/>
    <property type="match status" value="1"/>
</dbReference>
<dbReference type="STRING" id="429701.A0A2G9IBT2"/>
<reference evidence="5" key="1">
    <citation type="journal article" date="2018" name="Gigascience">
        <title>Genome assembly of the Pink Ipe (Handroanthus impetiginosus, Bignoniaceae), a highly valued, ecologically keystone Neotropical timber forest tree.</title>
        <authorList>
            <person name="Silva-Junior O.B."/>
            <person name="Grattapaglia D."/>
            <person name="Novaes E."/>
            <person name="Collevatti R.G."/>
        </authorList>
    </citation>
    <scope>NUCLEOTIDE SEQUENCE [LARGE SCALE GENOMIC DNA]</scope>
    <source>
        <strain evidence="5">cv. UFG-1</strain>
    </source>
</reference>
<organism evidence="4 5">
    <name type="scientific">Handroanthus impetiginosus</name>
    <dbReference type="NCBI Taxonomy" id="429701"/>
    <lineage>
        <taxon>Eukaryota</taxon>
        <taxon>Viridiplantae</taxon>
        <taxon>Streptophyta</taxon>
        <taxon>Embryophyta</taxon>
        <taxon>Tracheophyta</taxon>
        <taxon>Spermatophyta</taxon>
        <taxon>Magnoliopsida</taxon>
        <taxon>eudicotyledons</taxon>
        <taxon>Gunneridae</taxon>
        <taxon>Pentapetalae</taxon>
        <taxon>asterids</taxon>
        <taxon>lamiids</taxon>
        <taxon>Lamiales</taxon>
        <taxon>Bignoniaceae</taxon>
        <taxon>Crescentiina</taxon>
        <taxon>Tabebuia alliance</taxon>
        <taxon>Handroanthus</taxon>
    </lineage>
</organism>
<protein>
    <recommendedName>
        <fullName evidence="3">Remorin C-terminal domain-containing protein</fullName>
    </recommendedName>
</protein>
<comment type="caution">
    <text evidence="4">The sequence shown here is derived from an EMBL/GenBank/DDBJ whole genome shotgun (WGS) entry which is preliminary data.</text>
</comment>
<evidence type="ECO:0000313" key="5">
    <source>
        <dbReference type="Proteomes" id="UP000231279"/>
    </source>
</evidence>
<dbReference type="InterPro" id="IPR005516">
    <property type="entry name" value="Remorin_C"/>
</dbReference>
<feature type="compositionally biased region" description="Basic and acidic residues" evidence="2">
    <location>
        <begin position="1"/>
        <end position="20"/>
    </location>
</feature>
<evidence type="ECO:0000313" key="4">
    <source>
        <dbReference type="EMBL" id="PIN27214.1"/>
    </source>
</evidence>
<keyword evidence="5" id="KW-1185">Reference proteome</keyword>
<dbReference type="AlphaFoldDB" id="A0A2G9IBT2"/>
<dbReference type="Proteomes" id="UP000231279">
    <property type="component" value="Unassembled WGS sequence"/>
</dbReference>
<evidence type="ECO:0000259" key="3">
    <source>
        <dbReference type="Pfam" id="PF03763"/>
    </source>
</evidence>
<dbReference type="Pfam" id="PF03763">
    <property type="entry name" value="Remorin_C"/>
    <property type="match status" value="1"/>
</dbReference>
<feature type="domain" description="Remorin C-terminal" evidence="3">
    <location>
        <begin position="70"/>
        <end position="196"/>
    </location>
</feature>
<proteinExistence type="inferred from homology"/>
<accession>A0A2G9IBT2</accession>
<dbReference type="OrthoDB" id="684343at2759"/>
<name>A0A2G9IBT2_9LAMI</name>